<protein>
    <submittedName>
        <fullName evidence="3">Universal stress protein</fullName>
    </submittedName>
</protein>
<dbReference type="RefSeq" id="WP_380206883.1">
    <property type="nucleotide sequence ID" value="NZ_JBHTEK010000005.1"/>
</dbReference>
<dbReference type="PANTHER" id="PTHR46268">
    <property type="entry name" value="STRESS RESPONSE PROTEIN NHAX"/>
    <property type="match status" value="1"/>
</dbReference>
<dbReference type="InterPro" id="IPR014729">
    <property type="entry name" value="Rossmann-like_a/b/a_fold"/>
</dbReference>
<sequence length="313" mass="33599">MRAYPGANMMKVNMPNDFDHGHPRSSRGTCGCIPHLFAPAYDRLANRTYGLFKAANRALDYATNLAEPLGARLVLLHVRRDSILDPEMFTSQLSNLSKEAITLALNSVASDLAVPVVAEVGHGMVASAAADAASRNHPAIIVLGRADYSNLPDEVVQTTCLDLLRLAPYPLLVVPHSVASNVLPRRVLIAVDGEPFKLSPTAEAAHHLLSAVKAELTVLHVEQESDPDAIPVPAGETVIQAGLAQGLSAPVQYRSVVSQRLSEGILSEAESGEYDLLVLIARHRSFFGNLFHRSVTAQVLLHSTLPVLVLPAQ</sequence>
<comment type="caution">
    <text evidence="3">The sequence shown here is derived from an EMBL/GenBank/DDBJ whole genome shotgun (WGS) entry which is preliminary data.</text>
</comment>
<gene>
    <name evidence="3" type="ORF">ACFQT0_29255</name>
</gene>
<evidence type="ECO:0000259" key="2">
    <source>
        <dbReference type="Pfam" id="PF00582"/>
    </source>
</evidence>
<dbReference type="InterPro" id="IPR006016">
    <property type="entry name" value="UspA"/>
</dbReference>
<keyword evidence="4" id="KW-1185">Reference proteome</keyword>
<name>A0ABW2UC72_9BACT</name>
<dbReference type="PANTHER" id="PTHR46268:SF27">
    <property type="entry name" value="UNIVERSAL STRESS PROTEIN RV2623"/>
    <property type="match status" value="1"/>
</dbReference>
<evidence type="ECO:0000313" key="3">
    <source>
        <dbReference type="EMBL" id="MFC7671025.1"/>
    </source>
</evidence>
<accession>A0ABW2UC72</accession>
<dbReference type="Pfam" id="PF00582">
    <property type="entry name" value="Usp"/>
    <property type="match status" value="2"/>
</dbReference>
<reference evidence="4" key="1">
    <citation type="journal article" date="2019" name="Int. J. Syst. Evol. Microbiol.">
        <title>The Global Catalogue of Microorganisms (GCM) 10K type strain sequencing project: providing services to taxonomists for standard genome sequencing and annotation.</title>
        <authorList>
            <consortium name="The Broad Institute Genomics Platform"/>
            <consortium name="The Broad Institute Genome Sequencing Center for Infectious Disease"/>
            <person name="Wu L."/>
            <person name="Ma J."/>
        </authorList>
    </citation>
    <scope>NUCLEOTIDE SEQUENCE [LARGE SCALE GENOMIC DNA]</scope>
    <source>
        <strain evidence="4">JCM 19635</strain>
    </source>
</reference>
<dbReference type="CDD" id="cd00293">
    <property type="entry name" value="USP-like"/>
    <property type="match status" value="1"/>
</dbReference>
<feature type="domain" description="UspA" evidence="2">
    <location>
        <begin position="54"/>
        <end position="175"/>
    </location>
</feature>
<proteinExistence type="inferred from homology"/>
<feature type="domain" description="UspA" evidence="2">
    <location>
        <begin position="185"/>
        <end position="311"/>
    </location>
</feature>
<evidence type="ECO:0000256" key="1">
    <source>
        <dbReference type="ARBA" id="ARBA00008791"/>
    </source>
</evidence>
<dbReference type="SUPFAM" id="SSF52402">
    <property type="entry name" value="Adenine nucleotide alpha hydrolases-like"/>
    <property type="match status" value="2"/>
</dbReference>
<dbReference type="EMBL" id="JBHTEK010000005">
    <property type="protein sequence ID" value="MFC7671025.1"/>
    <property type="molecule type" value="Genomic_DNA"/>
</dbReference>
<organism evidence="3 4">
    <name type="scientific">Hymenobacter humi</name>
    <dbReference type="NCBI Taxonomy" id="1411620"/>
    <lineage>
        <taxon>Bacteria</taxon>
        <taxon>Pseudomonadati</taxon>
        <taxon>Bacteroidota</taxon>
        <taxon>Cytophagia</taxon>
        <taxon>Cytophagales</taxon>
        <taxon>Hymenobacteraceae</taxon>
        <taxon>Hymenobacter</taxon>
    </lineage>
</organism>
<evidence type="ECO:0000313" key="4">
    <source>
        <dbReference type="Proteomes" id="UP001596513"/>
    </source>
</evidence>
<comment type="similarity">
    <text evidence="1">Belongs to the universal stress protein A family.</text>
</comment>
<dbReference type="Gene3D" id="3.40.50.620">
    <property type="entry name" value="HUPs"/>
    <property type="match status" value="2"/>
</dbReference>
<dbReference type="Proteomes" id="UP001596513">
    <property type="component" value="Unassembled WGS sequence"/>
</dbReference>